<protein>
    <recommendedName>
        <fullName evidence="6">nicotinamidase</fullName>
        <ecNumber evidence="6">3.5.1.19</ecNumber>
    </recommendedName>
    <alternativeName>
        <fullName evidence="7">Nicotinamide deamidase</fullName>
    </alternativeName>
</protein>
<dbReference type="EMBL" id="ALBS01000280">
    <property type="protein sequence ID" value="EJT46702.1"/>
    <property type="molecule type" value="Genomic_DNA"/>
</dbReference>
<dbReference type="Gene3D" id="3.40.50.850">
    <property type="entry name" value="Isochorismatase-like"/>
    <property type="match status" value="1"/>
</dbReference>
<feature type="domain" description="Isochorismatase-like" evidence="8">
    <location>
        <begin position="5"/>
        <end position="109"/>
    </location>
</feature>
<evidence type="ECO:0000256" key="5">
    <source>
        <dbReference type="ARBA" id="ARBA00037900"/>
    </source>
</evidence>
<keyword evidence="3" id="KW-0479">Metal-binding</keyword>
<dbReference type="SUPFAM" id="SSF52499">
    <property type="entry name" value="Isochorismatase-like hydrolases"/>
    <property type="match status" value="1"/>
</dbReference>
<dbReference type="PANTHER" id="PTHR11080:SF2">
    <property type="entry name" value="LD05707P"/>
    <property type="match status" value="1"/>
</dbReference>
<evidence type="ECO:0000256" key="1">
    <source>
        <dbReference type="ARBA" id="ARBA00006336"/>
    </source>
</evidence>
<evidence type="ECO:0000313" key="9">
    <source>
        <dbReference type="EMBL" id="EJT46702.1"/>
    </source>
</evidence>
<dbReference type="InterPro" id="IPR036380">
    <property type="entry name" value="Isochorismatase-like_sf"/>
</dbReference>
<comment type="pathway">
    <text evidence="5">Cofactor biosynthesis; nicotinate biosynthesis; nicotinate from nicotinamide: step 1/1.</text>
</comment>
<keyword evidence="2" id="KW-0662">Pyridine nucleotide biosynthesis</keyword>
<dbReference type="RefSeq" id="XP_014178380.1">
    <property type="nucleotide sequence ID" value="XM_014322905.1"/>
</dbReference>
<dbReference type="GO" id="GO:0008936">
    <property type="term" value="F:nicotinamidase activity"/>
    <property type="evidence" value="ECO:0007669"/>
    <property type="project" value="UniProtKB-EC"/>
</dbReference>
<feature type="domain" description="Isochorismatase-like" evidence="8">
    <location>
        <begin position="154"/>
        <end position="225"/>
    </location>
</feature>
<dbReference type="InterPro" id="IPR000868">
    <property type="entry name" value="Isochorismatase-like_dom"/>
</dbReference>
<dbReference type="InterPro" id="IPR052347">
    <property type="entry name" value="Isochorismatase_Nicotinamidase"/>
</dbReference>
<evidence type="ECO:0000313" key="10">
    <source>
        <dbReference type="Proteomes" id="UP000002748"/>
    </source>
</evidence>
<dbReference type="EC" id="3.5.1.19" evidence="6"/>
<proteinExistence type="inferred from homology"/>
<comment type="similarity">
    <text evidence="1">Belongs to the isochorismatase family.</text>
</comment>
<evidence type="ECO:0000256" key="4">
    <source>
        <dbReference type="ARBA" id="ARBA00022801"/>
    </source>
</evidence>
<dbReference type="Proteomes" id="UP000002748">
    <property type="component" value="Unassembled WGS sequence"/>
</dbReference>
<name>J6EV80_TRIAS</name>
<dbReference type="Pfam" id="PF00857">
    <property type="entry name" value="Isochorismatase"/>
    <property type="match status" value="2"/>
</dbReference>
<evidence type="ECO:0000259" key="8">
    <source>
        <dbReference type="Pfam" id="PF00857"/>
    </source>
</evidence>
<dbReference type="PANTHER" id="PTHR11080">
    <property type="entry name" value="PYRAZINAMIDASE/NICOTINAMIDASE"/>
    <property type="match status" value="1"/>
</dbReference>
<accession>J6EV80</accession>
<organism evidence="9 10">
    <name type="scientific">Trichosporon asahii var. asahii (strain ATCC 90039 / CBS 2479 / JCM 2466 / KCTC 7840 / NBRC 103889/ NCYC 2677 / UAMH 7654)</name>
    <name type="common">Yeast</name>
    <dbReference type="NCBI Taxonomy" id="1186058"/>
    <lineage>
        <taxon>Eukaryota</taxon>
        <taxon>Fungi</taxon>
        <taxon>Dikarya</taxon>
        <taxon>Basidiomycota</taxon>
        <taxon>Agaricomycotina</taxon>
        <taxon>Tremellomycetes</taxon>
        <taxon>Trichosporonales</taxon>
        <taxon>Trichosporonaceae</taxon>
        <taxon>Trichosporon</taxon>
    </lineage>
</organism>
<evidence type="ECO:0000256" key="2">
    <source>
        <dbReference type="ARBA" id="ARBA00022642"/>
    </source>
</evidence>
<comment type="caution">
    <text evidence="9">The sequence shown here is derived from an EMBL/GenBank/DDBJ whole genome shotgun (WGS) entry which is preliminary data.</text>
</comment>
<dbReference type="GO" id="GO:0019363">
    <property type="term" value="P:pyridine nucleotide biosynthetic process"/>
    <property type="evidence" value="ECO:0007669"/>
    <property type="project" value="UniProtKB-KW"/>
</dbReference>
<evidence type="ECO:0000256" key="6">
    <source>
        <dbReference type="ARBA" id="ARBA00039017"/>
    </source>
</evidence>
<gene>
    <name evidence="9" type="ORF">A1Q1_04667</name>
</gene>
<dbReference type="OrthoDB" id="1739143at2759"/>
<dbReference type="AlphaFoldDB" id="J6EV80"/>
<dbReference type="VEuPathDB" id="FungiDB:A1Q1_04667"/>
<dbReference type="GeneID" id="25988179"/>
<dbReference type="HOGENOM" id="CLU_068979_13_0_1"/>
<reference evidence="9 10" key="1">
    <citation type="journal article" date="2012" name="Eukaryot. Cell">
        <title>Draft genome sequence of CBS 2479, the standard type strain of Trichosporon asahii.</title>
        <authorList>
            <person name="Yang R.Y."/>
            <person name="Li H.T."/>
            <person name="Zhu H."/>
            <person name="Zhou G.P."/>
            <person name="Wang M."/>
            <person name="Wang L."/>
        </authorList>
    </citation>
    <scope>NUCLEOTIDE SEQUENCE [LARGE SCALE GENOMIC DNA]</scope>
    <source>
        <strain evidence="10">ATCC 90039 / CBS 2479 / JCM 2466 / KCTC 7840 / NCYC 2677 / UAMH 7654</strain>
    </source>
</reference>
<dbReference type="GO" id="GO:0046872">
    <property type="term" value="F:metal ion binding"/>
    <property type="evidence" value="ECO:0007669"/>
    <property type="project" value="UniProtKB-KW"/>
</dbReference>
<evidence type="ECO:0000256" key="3">
    <source>
        <dbReference type="ARBA" id="ARBA00022723"/>
    </source>
</evidence>
<keyword evidence="4" id="KW-0378">Hydrolase</keyword>
<dbReference type="KEGG" id="tasa:A1Q1_04667"/>
<sequence length="236" mass="25097">MGDKTALIVVDVQNDFLPPSGSLAVPGGREVIPVIQQLLKRDWDVVVASQDYHPPDHISFASNHPGGEVFSQVQKMDAYGNTYTQTLWPNHCVVGTDGVEIDAELRPELERLGDSCVLVRKGWHPGVEAYSAFAGYVTPSGSPSDPPPALPAADSSELASFLRARGVGRVVVVGLAGDYCVSATAVSAAEHGFKTAVLLSGTRSISDEKAGECWEKLREKGGEVIGDEGALEGWLR</sequence>
<evidence type="ECO:0000256" key="7">
    <source>
        <dbReference type="ARBA" id="ARBA00043224"/>
    </source>
</evidence>